<protein>
    <submittedName>
        <fullName evidence="2">Uncharacterized protein</fullName>
    </submittedName>
</protein>
<feature type="region of interest" description="Disordered" evidence="1">
    <location>
        <begin position="1"/>
        <end position="25"/>
    </location>
</feature>
<reference evidence="2 3" key="1">
    <citation type="submission" date="2021-08" db="EMBL/GenBank/DDBJ databases">
        <title>WGS assembly of Ceratopteris richardii.</title>
        <authorList>
            <person name="Marchant D.B."/>
            <person name="Chen G."/>
            <person name="Jenkins J."/>
            <person name="Shu S."/>
            <person name="Leebens-Mack J."/>
            <person name="Grimwood J."/>
            <person name="Schmutz J."/>
            <person name="Soltis P."/>
            <person name="Soltis D."/>
            <person name="Chen Z.-H."/>
        </authorList>
    </citation>
    <scope>NUCLEOTIDE SEQUENCE [LARGE SCALE GENOMIC DNA]</scope>
    <source>
        <strain evidence="2">Whitten #5841</strain>
        <tissue evidence="2">Leaf</tissue>
    </source>
</reference>
<sequence length="501" mass="57257">MASRTLKQQVRAREMEFERQQAQKLKEKKEKKRRKLIDCLNKLWREEQKAKIAALAEQCVLALLSIGRSHAAAKIFVQEQEALRIERLRKVEINRQLESSRFKVALHKERMSRKLTFNPNVVAKRQKKAKDFAAKWERSLGRFSSHKAKFKILSKQFSRRSSGLLAEHDVRSPILQPSDYKHTFLHSRLFVNTDDGEIPSSNEEMDAWKAAELQRQMTNRYRLMQMEIRRVMDKRKALRGQLAGSLLRIEKAKKMLEQENLLIEEAEKESKINISCHQVAEVAAKTQHPGGGQLLQLPHNQHPYSNKMLEKSTEELRRSSERDEDVQVPQELTITNYGNKQTLHISALDENSRHVPKVSSEVKGGDYGGASIVVCGADIKISLKSKEDDSCNQMNERTAGRGNDKFSPKALSSRRDRNAPVEQKTQPTSDKRKMPTDVATSQKESSLQATVMIPGGNKGRKMEKNPKVAQVKSAKRVAGVKSILHSRKDQERRVAKAVTFK</sequence>
<feature type="compositionally biased region" description="Polar residues" evidence="1">
    <location>
        <begin position="438"/>
        <end position="449"/>
    </location>
</feature>
<proteinExistence type="predicted"/>
<keyword evidence="3" id="KW-1185">Reference proteome</keyword>
<comment type="caution">
    <text evidence="2">The sequence shown here is derived from an EMBL/GenBank/DDBJ whole genome shotgun (WGS) entry which is preliminary data.</text>
</comment>
<evidence type="ECO:0000313" key="2">
    <source>
        <dbReference type="EMBL" id="KAH7294570.1"/>
    </source>
</evidence>
<evidence type="ECO:0000256" key="1">
    <source>
        <dbReference type="SAM" id="MobiDB-lite"/>
    </source>
</evidence>
<feature type="compositionally biased region" description="Basic and acidic residues" evidence="1">
    <location>
        <begin position="11"/>
        <end position="25"/>
    </location>
</feature>
<dbReference type="EMBL" id="CM035432">
    <property type="protein sequence ID" value="KAH7294570.1"/>
    <property type="molecule type" value="Genomic_DNA"/>
</dbReference>
<feature type="region of interest" description="Disordered" evidence="1">
    <location>
        <begin position="386"/>
        <end position="474"/>
    </location>
</feature>
<dbReference type="AlphaFoldDB" id="A0A8T2RF42"/>
<name>A0A8T2RF42_CERRI</name>
<dbReference type="OrthoDB" id="10440705at2759"/>
<gene>
    <name evidence="2" type="ORF">KP509_27G008000</name>
</gene>
<organism evidence="2 3">
    <name type="scientific">Ceratopteris richardii</name>
    <name type="common">Triangle waterfern</name>
    <dbReference type="NCBI Taxonomy" id="49495"/>
    <lineage>
        <taxon>Eukaryota</taxon>
        <taxon>Viridiplantae</taxon>
        <taxon>Streptophyta</taxon>
        <taxon>Embryophyta</taxon>
        <taxon>Tracheophyta</taxon>
        <taxon>Polypodiopsida</taxon>
        <taxon>Polypodiidae</taxon>
        <taxon>Polypodiales</taxon>
        <taxon>Pteridineae</taxon>
        <taxon>Pteridaceae</taxon>
        <taxon>Parkerioideae</taxon>
        <taxon>Ceratopteris</taxon>
    </lineage>
</organism>
<feature type="compositionally biased region" description="Basic and acidic residues" evidence="1">
    <location>
        <begin position="398"/>
        <end position="419"/>
    </location>
</feature>
<accession>A0A8T2RF42</accession>
<evidence type="ECO:0000313" key="3">
    <source>
        <dbReference type="Proteomes" id="UP000825935"/>
    </source>
</evidence>
<dbReference type="Proteomes" id="UP000825935">
    <property type="component" value="Chromosome 27"/>
</dbReference>